<dbReference type="SMART" id="SM00320">
    <property type="entry name" value="WD40"/>
    <property type="match status" value="6"/>
</dbReference>
<dbReference type="GO" id="GO:0000462">
    <property type="term" value="P:maturation of SSU-rRNA from tricistronic rRNA transcript (SSU-rRNA, 5.8S rRNA, LSU-rRNA)"/>
    <property type="evidence" value="ECO:0007669"/>
    <property type="project" value="InterPro"/>
</dbReference>
<protein>
    <recommendedName>
        <fullName evidence="4">U3 small nucleolar RNA-associated protein 4</fullName>
    </recommendedName>
</protein>
<organism evidence="2 3">
    <name type="scientific">Hydnum rufescens UP504</name>
    <dbReference type="NCBI Taxonomy" id="1448309"/>
    <lineage>
        <taxon>Eukaryota</taxon>
        <taxon>Fungi</taxon>
        <taxon>Dikarya</taxon>
        <taxon>Basidiomycota</taxon>
        <taxon>Agaricomycotina</taxon>
        <taxon>Agaricomycetes</taxon>
        <taxon>Cantharellales</taxon>
        <taxon>Hydnaceae</taxon>
        <taxon>Hydnum</taxon>
    </lineage>
</organism>
<dbReference type="PANTHER" id="PTHR44163">
    <property type="entry name" value="U3 SMALL NUCLEOLAR RNA-ASSOCIATED PROTEIN 4 HOMOLOG"/>
    <property type="match status" value="1"/>
</dbReference>
<dbReference type="GO" id="GO:0034455">
    <property type="term" value="C:t-UTP complex"/>
    <property type="evidence" value="ECO:0007669"/>
    <property type="project" value="TreeGrafter"/>
</dbReference>
<comment type="caution">
    <text evidence="2">The sequence shown here is derived from an EMBL/GenBank/DDBJ whole genome shotgun (WGS) entry which is preliminary data.</text>
</comment>
<dbReference type="PANTHER" id="PTHR44163:SF1">
    <property type="entry name" value="U3 SMALL NUCLEOLAR RNA-ASSOCIATED PROTEIN 4 HOMOLOG"/>
    <property type="match status" value="1"/>
</dbReference>
<dbReference type="SUPFAM" id="SSF50969">
    <property type="entry name" value="YVTN repeat-like/Quinoprotein amine dehydrogenase"/>
    <property type="match status" value="1"/>
</dbReference>
<evidence type="ECO:0000313" key="3">
    <source>
        <dbReference type="Proteomes" id="UP000886523"/>
    </source>
</evidence>
<dbReference type="Gene3D" id="2.130.10.10">
    <property type="entry name" value="YVTN repeat-like/Quinoprotein amine dehydrogenase"/>
    <property type="match status" value="3"/>
</dbReference>
<dbReference type="OrthoDB" id="8883818at2759"/>
<feature type="compositionally biased region" description="Acidic residues" evidence="1">
    <location>
        <begin position="655"/>
        <end position="677"/>
    </location>
</feature>
<dbReference type="InterPro" id="IPR011044">
    <property type="entry name" value="Quino_amine_DH_bsu"/>
</dbReference>
<dbReference type="EMBL" id="MU128930">
    <property type="protein sequence ID" value="KAF9517731.1"/>
    <property type="molecule type" value="Genomic_DNA"/>
</dbReference>
<gene>
    <name evidence="2" type="ORF">BS47DRAFT_1430758</name>
</gene>
<evidence type="ECO:0008006" key="4">
    <source>
        <dbReference type="Google" id="ProtNLM"/>
    </source>
</evidence>
<evidence type="ECO:0000313" key="2">
    <source>
        <dbReference type="EMBL" id="KAF9517731.1"/>
    </source>
</evidence>
<dbReference type="InterPro" id="IPR001680">
    <property type="entry name" value="WD40_rpt"/>
</dbReference>
<dbReference type="InterPro" id="IPR036322">
    <property type="entry name" value="WD40_repeat_dom_sf"/>
</dbReference>
<dbReference type="Pfam" id="PF00400">
    <property type="entry name" value="WD40"/>
    <property type="match status" value="2"/>
</dbReference>
<dbReference type="SUPFAM" id="SSF50978">
    <property type="entry name" value="WD40 repeat-like"/>
    <property type="match status" value="1"/>
</dbReference>
<name>A0A9P6DWR4_9AGAM</name>
<dbReference type="AlphaFoldDB" id="A0A9P6DWR4"/>
<dbReference type="Proteomes" id="UP000886523">
    <property type="component" value="Unassembled WGS sequence"/>
</dbReference>
<feature type="compositionally biased region" description="Basic residues" evidence="1">
    <location>
        <begin position="833"/>
        <end position="851"/>
    </location>
</feature>
<evidence type="ECO:0000256" key="1">
    <source>
        <dbReference type="SAM" id="MobiDB-lite"/>
    </source>
</evidence>
<dbReference type="InterPro" id="IPR015943">
    <property type="entry name" value="WD40/YVTN_repeat-like_dom_sf"/>
</dbReference>
<feature type="region of interest" description="Disordered" evidence="1">
    <location>
        <begin position="207"/>
        <end position="226"/>
    </location>
</feature>
<dbReference type="GO" id="GO:0030686">
    <property type="term" value="C:90S preribosome"/>
    <property type="evidence" value="ECO:0007669"/>
    <property type="project" value="InterPro"/>
</dbReference>
<sequence length="914" mass="98781">MAIAPTTDGGTVLTVHRCRFVDWTPSPITAIAFSPLAPPNLTKFKFGTLAVGHANGTIELCEWPGVESSKFSPQAWTARRVDEGIRRPDPIKSGVTSFSIRNPYAYPTGAVPALADLRLFTTSGGNDLLEWDIPSGMVKSITDSEAGSIWSISVNPISTALAIACDDGSIRIFSLVGDELTPIRRLNRAKSRILSLAWGVPAYVPPKAREGSDSQDSDDDDEAGADPWRDITLFAGCADSSIRKWDIMTGRIMERMTTDKVRGEQTLVWTIGVMPDGTIVSGDSLGSVKFWDPLTCTQLHSYQGHGADVLCLAIGPDGKSVYTSGVDQRISEFSMVQIAASSEYESSAGRWIHTRSRRVHTHDVRSISIWPPVQLFPKIKGIPSKPVPSSDADAPVIASGGLDMSVVLTPCIPPAALGTTYYNPIGAGPASSFEDAYYRRISYGQLTAGGSRIVQLARQARYLLCRRETGISIWYVRPQVAKSDLSPGSSSSGGWDKLLDMELKVESTLVSSAISDDGTWLAVSDAYETKLFHLINEAQSMGGPIQLRPVRIKTFSDILRSRIPSSSTSLPLSTAASALQFTPDSTKLILAIASLVVITDLHGANSGSKDAMHSARVIRHFSHHRLSRGAALSRGGVRVIKPLPGTANTQSPESDSADEDDQSREVDAEVDGVEEGATDGSGGIAWPVISHVAVSPDGQWLATSDLHGRTHVFNLDAVQHHCTLPTFPLAPTVLAFDPASPHYLHLGFPDNTLQIFNVESREYPAWSRPLCASLQQPTGIGHLREPLAGIAFVTGDTHSSQGDTGAGRFLVLWSANWLCKFELGTNEGSHNSAPHHHTGHRKQYRKRKHHGGPGDGAGKDADTKRFSFKVVMKYRDMLLVDFLSAGEMVVVERPLIDVLHTLPPAYFKARYGSG</sequence>
<feature type="region of interest" description="Disordered" evidence="1">
    <location>
        <begin position="640"/>
        <end position="680"/>
    </location>
</feature>
<feature type="compositionally biased region" description="Acidic residues" evidence="1">
    <location>
        <begin position="213"/>
        <end position="224"/>
    </location>
</feature>
<proteinExistence type="predicted"/>
<reference evidence="2" key="1">
    <citation type="journal article" date="2020" name="Nat. Commun.">
        <title>Large-scale genome sequencing of mycorrhizal fungi provides insights into the early evolution of symbiotic traits.</title>
        <authorList>
            <person name="Miyauchi S."/>
            <person name="Kiss E."/>
            <person name="Kuo A."/>
            <person name="Drula E."/>
            <person name="Kohler A."/>
            <person name="Sanchez-Garcia M."/>
            <person name="Morin E."/>
            <person name="Andreopoulos B."/>
            <person name="Barry K.W."/>
            <person name="Bonito G."/>
            <person name="Buee M."/>
            <person name="Carver A."/>
            <person name="Chen C."/>
            <person name="Cichocki N."/>
            <person name="Clum A."/>
            <person name="Culley D."/>
            <person name="Crous P.W."/>
            <person name="Fauchery L."/>
            <person name="Girlanda M."/>
            <person name="Hayes R.D."/>
            <person name="Keri Z."/>
            <person name="LaButti K."/>
            <person name="Lipzen A."/>
            <person name="Lombard V."/>
            <person name="Magnuson J."/>
            <person name="Maillard F."/>
            <person name="Murat C."/>
            <person name="Nolan M."/>
            <person name="Ohm R.A."/>
            <person name="Pangilinan J."/>
            <person name="Pereira M.F."/>
            <person name="Perotto S."/>
            <person name="Peter M."/>
            <person name="Pfister S."/>
            <person name="Riley R."/>
            <person name="Sitrit Y."/>
            <person name="Stielow J.B."/>
            <person name="Szollosi G."/>
            <person name="Zifcakova L."/>
            <person name="Stursova M."/>
            <person name="Spatafora J.W."/>
            <person name="Tedersoo L."/>
            <person name="Vaario L.M."/>
            <person name="Yamada A."/>
            <person name="Yan M."/>
            <person name="Wang P."/>
            <person name="Xu J."/>
            <person name="Bruns T."/>
            <person name="Baldrian P."/>
            <person name="Vilgalys R."/>
            <person name="Dunand C."/>
            <person name="Henrissat B."/>
            <person name="Grigoriev I.V."/>
            <person name="Hibbett D."/>
            <person name="Nagy L.G."/>
            <person name="Martin F.M."/>
        </authorList>
    </citation>
    <scope>NUCLEOTIDE SEQUENCE</scope>
    <source>
        <strain evidence="2">UP504</strain>
    </source>
</reference>
<dbReference type="GO" id="GO:0003723">
    <property type="term" value="F:RNA binding"/>
    <property type="evidence" value="ECO:0007669"/>
    <property type="project" value="TreeGrafter"/>
</dbReference>
<keyword evidence="3" id="KW-1185">Reference proteome</keyword>
<dbReference type="GO" id="GO:0032040">
    <property type="term" value="C:small-subunit processome"/>
    <property type="evidence" value="ECO:0007669"/>
    <property type="project" value="TreeGrafter"/>
</dbReference>
<feature type="region of interest" description="Disordered" evidence="1">
    <location>
        <begin position="828"/>
        <end position="860"/>
    </location>
</feature>
<dbReference type="InterPro" id="IPR046351">
    <property type="entry name" value="UTP4"/>
</dbReference>
<accession>A0A9P6DWR4</accession>